<evidence type="ECO:0000259" key="8">
    <source>
        <dbReference type="PROSITE" id="PS50865"/>
    </source>
</evidence>
<evidence type="ECO:0000256" key="7">
    <source>
        <dbReference type="SAM" id="SignalP"/>
    </source>
</evidence>
<comment type="caution">
    <text evidence="9">The sequence shown here is derived from an EMBL/GenBank/DDBJ whole genome shotgun (WGS) entry which is preliminary data.</text>
</comment>
<keyword evidence="10" id="KW-1185">Reference proteome</keyword>
<evidence type="ECO:0000256" key="4">
    <source>
        <dbReference type="PROSITE-ProRule" id="PRU00134"/>
    </source>
</evidence>
<dbReference type="PROSITE" id="PS51257">
    <property type="entry name" value="PROKAR_LIPOPROTEIN"/>
    <property type="match status" value="1"/>
</dbReference>
<feature type="region of interest" description="Disordered" evidence="5">
    <location>
        <begin position="190"/>
        <end position="246"/>
    </location>
</feature>
<evidence type="ECO:0000256" key="6">
    <source>
        <dbReference type="SAM" id="Phobius"/>
    </source>
</evidence>
<dbReference type="PANTHER" id="PTHR31965:SF1">
    <property type="entry name" value="TRANSMEMBRANE PROTEIN 42"/>
    <property type="match status" value="1"/>
</dbReference>
<sequence>MWHHRWALWSGFLGASASCLIKMGLSSDEENEHTIPTPIQYFQSRICQQHPWMVDLDDTLLRIIYRILGDLMIKRRINLMPYFTMFRKTMEGWILQLYIFEVDYCQVLTVPMRLFCIVGMIVLNAYMIASFLRGMQESGSVIGPSLSTAANFTTSAIYGALIWHERMNLQWCVGFVCVLVGVMLLSNTTTTTPSMDDDSTTTAKLSHPTIGQERRIDNNPQQQQQQQGHRPSNRPKTIIKISPPQLERGKVASMVSKYVKEEPQSPKNSNIISVTPVNRPTTMRRFQVTPSPQQDSSGDVMSNLPSSTIPTRPTMIIKTNKSQLKPESKLKQYYSTAVTQQQQKRPIVIKYDPRLVYNNFVNECALCCCDDPIFDTETGESTSAVADLSPNTCFHIFHAKCLKQSTKAFGNACPLCDSPLAMWSTAKQAAQFPGFWLYRVERYLLSSRPDGPPRDPITGTPTCVPASEIRQALSSNNDPTFLTDAQKVFIQDDPSGMGKGLQAALEWGGYRDYNTQPKGHVGFHDCLRTKGLWKYDPKKDDVWLWTWGTVHPRQRCHQCQLSQRPLPVECPYCVGSAEAAVYCSTACSKRDWQRHKQVCQKWTDHGPNSRSK</sequence>
<feature type="compositionally biased region" description="Polar residues" evidence="5">
    <location>
        <begin position="288"/>
        <end position="312"/>
    </location>
</feature>
<evidence type="ECO:0000313" key="9">
    <source>
        <dbReference type="EMBL" id="KAG7341194.1"/>
    </source>
</evidence>
<name>A0A9K3KCG5_9STRA</name>
<accession>A0A9K3KCG5</accession>
<keyword evidence="6" id="KW-0812">Transmembrane</keyword>
<evidence type="ECO:0000256" key="3">
    <source>
        <dbReference type="ARBA" id="ARBA00022833"/>
    </source>
</evidence>
<dbReference type="PANTHER" id="PTHR31965">
    <property type="entry name" value="TRANSMEMBRANE PROTEIN 42"/>
    <property type="match status" value="1"/>
</dbReference>
<dbReference type="Pfam" id="PF01753">
    <property type="entry name" value="zf-MYND"/>
    <property type="match status" value="1"/>
</dbReference>
<dbReference type="GO" id="GO:0008270">
    <property type="term" value="F:zinc ion binding"/>
    <property type="evidence" value="ECO:0007669"/>
    <property type="project" value="UniProtKB-KW"/>
</dbReference>
<feature type="transmembrane region" description="Helical" evidence="6">
    <location>
        <begin position="168"/>
        <end position="185"/>
    </location>
</feature>
<feature type="domain" description="MYND-type" evidence="8">
    <location>
        <begin position="556"/>
        <end position="599"/>
    </location>
</feature>
<dbReference type="EMBL" id="JAGRRH010000026">
    <property type="protein sequence ID" value="KAG7341194.1"/>
    <property type="molecule type" value="Genomic_DNA"/>
</dbReference>
<dbReference type="InterPro" id="IPR039632">
    <property type="entry name" value="TMEM42"/>
</dbReference>
<dbReference type="PROSITE" id="PS50865">
    <property type="entry name" value="ZF_MYND_2"/>
    <property type="match status" value="1"/>
</dbReference>
<keyword evidence="7" id="KW-0732">Signal</keyword>
<evidence type="ECO:0000313" key="10">
    <source>
        <dbReference type="Proteomes" id="UP000693970"/>
    </source>
</evidence>
<keyword evidence="6" id="KW-0472">Membrane</keyword>
<dbReference type="OrthoDB" id="42751at2759"/>
<keyword evidence="2 4" id="KW-0863">Zinc-finger</keyword>
<evidence type="ECO:0000256" key="1">
    <source>
        <dbReference type="ARBA" id="ARBA00022723"/>
    </source>
</evidence>
<feature type="signal peptide" evidence="7">
    <location>
        <begin position="1"/>
        <end position="17"/>
    </location>
</feature>
<dbReference type="InterPro" id="IPR002893">
    <property type="entry name" value="Znf_MYND"/>
</dbReference>
<proteinExistence type="predicted"/>
<evidence type="ECO:0000256" key="5">
    <source>
        <dbReference type="SAM" id="MobiDB-lite"/>
    </source>
</evidence>
<feature type="region of interest" description="Disordered" evidence="5">
    <location>
        <begin position="287"/>
        <end position="312"/>
    </location>
</feature>
<feature type="transmembrane region" description="Helical" evidence="6">
    <location>
        <begin position="110"/>
        <end position="129"/>
    </location>
</feature>
<reference evidence="9" key="1">
    <citation type="journal article" date="2021" name="Sci. Rep.">
        <title>Diploid genomic architecture of Nitzschia inconspicua, an elite biomass production diatom.</title>
        <authorList>
            <person name="Oliver A."/>
            <person name="Podell S."/>
            <person name="Pinowska A."/>
            <person name="Traller J.C."/>
            <person name="Smith S.R."/>
            <person name="McClure R."/>
            <person name="Beliaev A."/>
            <person name="Bohutskyi P."/>
            <person name="Hill E.A."/>
            <person name="Rabines A."/>
            <person name="Zheng H."/>
            <person name="Allen L.Z."/>
            <person name="Kuo A."/>
            <person name="Grigoriev I.V."/>
            <person name="Allen A.E."/>
            <person name="Hazlebeck D."/>
            <person name="Allen E.E."/>
        </authorList>
    </citation>
    <scope>NUCLEOTIDE SEQUENCE</scope>
    <source>
        <strain evidence="9">Hildebrandi</strain>
    </source>
</reference>
<keyword evidence="1" id="KW-0479">Metal-binding</keyword>
<reference evidence="9" key="2">
    <citation type="submission" date="2021-04" db="EMBL/GenBank/DDBJ databases">
        <authorList>
            <person name="Podell S."/>
        </authorList>
    </citation>
    <scope>NUCLEOTIDE SEQUENCE</scope>
    <source>
        <strain evidence="9">Hildebrandi</strain>
    </source>
</reference>
<protein>
    <submittedName>
        <fullName evidence="9">MYND finger domain containing protein</fullName>
    </submittedName>
</protein>
<evidence type="ECO:0000256" key="2">
    <source>
        <dbReference type="ARBA" id="ARBA00022771"/>
    </source>
</evidence>
<keyword evidence="6" id="KW-1133">Transmembrane helix</keyword>
<organism evidence="9 10">
    <name type="scientific">Nitzschia inconspicua</name>
    <dbReference type="NCBI Taxonomy" id="303405"/>
    <lineage>
        <taxon>Eukaryota</taxon>
        <taxon>Sar</taxon>
        <taxon>Stramenopiles</taxon>
        <taxon>Ochrophyta</taxon>
        <taxon>Bacillariophyta</taxon>
        <taxon>Bacillariophyceae</taxon>
        <taxon>Bacillariophycidae</taxon>
        <taxon>Bacillariales</taxon>
        <taxon>Bacillariaceae</taxon>
        <taxon>Nitzschia</taxon>
    </lineage>
</organism>
<keyword evidence="3" id="KW-0862">Zinc</keyword>
<dbReference type="Proteomes" id="UP000693970">
    <property type="component" value="Unassembled WGS sequence"/>
</dbReference>
<feature type="chain" id="PRO_5039940346" evidence="7">
    <location>
        <begin position="18"/>
        <end position="612"/>
    </location>
</feature>
<feature type="transmembrane region" description="Helical" evidence="6">
    <location>
        <begin position="141"/>
        <end position="162"/>
    </location>
</feature>
<dbReference type="AlphaFoldDB" id="A0A9K3KCG5"/>
<gene>
    <name evidence="9" type="ORF">IV203_023145</name>
</gene>